<evidence type="ECO:0000313" key="3">
    <source>
        <dbReference type="EMBL" id="TMV10336.1"/>
    </source>
</evidence>
<dbReference type="PANTHER" id="PTHR45947:SF3">
    <property type="entry name" value="SULFOQUINOVOSYL TRANSFERASE SQD2"/>
    <property type="match status" value="1"/>
</dbReference>
<dbReference type="EMBL" id="VCPD01000001">
    <property type="protein sequence ID" value="TMV10336.1"/>
    <property type="molecule type" value="Genomic_DNA"/>
</dbReference>
<dbReference type="Pfam" id="PF13579">
    <property type="entry name" value="Glyco_trans_4_4"/>
    <property type="match status" value="1"/>
</dbReference>
<protein>
    <submittedName>
        <fullName evidence="3">Glycosyltransferase</fullName>
    </submittedName>
</protein>
<dbReference type="Pfam" id="PF00534">
    <property type="entry name" value="Glycos_transf_1"/>
    <property type="match status" value="1"/>
</dbReference>
<feature type="domain" description="Glycosyl transferase family 1" evidence="1">
    <location>
        <begin position="184"/>
        <end position="346"/>
    </location>
</feature>
<accession>A0ABY2X4M0</accession>
<dbReference type="Proteomes" id="UP001193035">
    <property type="component" value="Unassembled WGS sequence"/>
</dbReference>
<dbReference type="RefSeq" id="WP_138840393.1">
    <property type="nucleotide sequence ID" value="NZ_VCPD01000001.1"/>
</dbReference>
<gene>
    <name evidence="3" type="ORF">FGK63_04560</name>
</gene>
<organism evidence="3 4">
    <name type="scientific">Ruegeria sediminis</name>
    <dbReference type="NCBI Taxonomy" id="2583820"/>
    <lineage>
        <taxon>Bacteria</taxon>
        <taxon>Pseudomonadati</taxon>
        <taxon>Pseudomonadota</taxon>
        <taxon>Alphaproteobacteria</taxon>
        <taxon>Rhodobacterales</taxon>
        <taxon>Roseobacteraceae</taxon>
        <taxon>Ruegeria</taxon>
    </lineage>
</organism>
<dbReference type="InterPro" id="IPR001296">
    <property type="entry name" value="Glyco_trans_1"/>
</dbReference>
<reference evidence="3 4" key="1">
    <citation type="submission" date="2019-05" db="EMBL/GenBank/DDBJ databases">
        <title>Ruegeria sp. nov., isolated from tidal flat.</title>
        <authorList>
            <person name="Kim W."/>
        </authorList>
    </citation>
    <scope>NUCLEOTIDE SEQUENCE [LARGE SCALE GENOMIC DNA]</scope>
    <source>
        <strain evidence="3 4">CAU 1488</strain>
    </source>
</reference>
<evidence type="ECO:0000259" key="2">
    <source>
        <dbReference type="Pfam" id="PF13579"/>
    </source>
</evidence>
<sequence length="386" mass="42343">MKIAHVTSILSRRGAGVRNVVEDLARAQMVQGLEVKVFGLTDPDFIAGEGADWAALNVSASPVIGPNSIGFSPALTRALKAWGPDIVHLHGLWTYPSKAVLDWHRATGNPYLVSVHGMLSKVALSYSPAKKRISRLLFQDRCFDGARALHATTETELAEIRALGYRGPIAIFPNGVNAAAIPDLPARTPGKTVLTLGRLHHKKGLDILIDIWAKLEPAFPDWSLRIIGPDENGYAARLKNRLKSHHLARCSVEAPVFGADKDIAIASSDLFVLPSRNENFALTVAESLIMEVPVVSSRNAPWQGLETEHCGLWVDLEPADFAAAMSYMMNLTDDERKQMGRNGRDWMLRDFSWSAISQRALAIYEWAGGHAPRTSDIHLAQQERGP</sequence>
<dbReference type="PANTHER" id="PTHR45947">
    <property type="entry name" value="SULFOQUINOVOSYL TRANSFERASE SQD2"/>
    <property type="match status" value="1"/>
</dbReference>
<proteinExistence type="predicted"/>
<comment type="caution">
    <text evidence="3">The sequence shown here is derived from an EMBL/GenBank/DDBJ whole genome shotgun (WGS) entry which is preliminary data.</text>
</comment>
<feature type="domain" description="Glycosyltransferase subfamily 4-like N-terminal" evidence="2">
    <location>
        <begin position="16"/>
        <end position="175"/>
    </location>
</feature>
<evidence type="ECO:0000313" key="4">
    <source>
        <dbReference type="Proteomes" id="UP001193035"/>
    </source>
</evidence>
<dbReference type="Gene3D" id="3.40.50.2000">
    <property type="entry name" value="Glycogen Phosphorylase B"/>
    <property type="match status" value="2"/>
</dbReference>
<dbReference type="InterPro" id="IPR028098">
    <property type="entry name" value="Glyco_trans_4-like_N"/>
</dbReference>
<dbReference type="SUPFAM" id="SSF53756">
    <property type="entry name" value="UDP-Glycosyltransferase/glycogen phosphorylase"/>
    <property type="match status" value="1"/>
</dbReference>
<evidence type="ECO:0000259" key="1">
    <source>
        <dbReference type="Pfam" id="PF00534"/>
    </source>
</evidence>
<keyword evidence="4" id="KW-1185">Reference proteome</keyword>
<dbReference type="InterPro" id="IPR050194">
    <property type="entry name" value="Glycosyltransferase_grp1"/>
</dbReference>
<name>A0ABY2X4M0_9RHOB</name>